<feature type="transmembrane region" description="Helical" evidence="1">
    <location>
        <begin position="113"/>
        <end position="135"/>
    </location>
</feature>
<reference evidence="3" key="1">
    <citation type="journal article" date="2019" name="Int. J. Syst. Evol. Microbiol.">
        <title>The Global Catalogue of Microorganisms (GCM) 10K type strain sequencing project: providing services to taxonomists for standard genome sequencing and annotation.</title>
        <authorList>
            <consortium name="The Broad Institute Genomics Platform"/>
            <consortium name="The Broad Institute Genome Sequencing Center for Infectious Disease"/>
            <person name="Wu L."/>
            <person name="Ma J."/>
        </authorList>
    </citation>
    <scope>NUCLEOTIDE SEQUENCE [LARGE SCALE GENOMIC DNA]</scope>
    <source>
        <strain evidence="3">JCM 4602</strain>
    </source>
</reference>
<accession>A0ABQ3BSY4</accession>
<evidence type="ECO:0000313" key="3">
    <source>
        <dbReference type="Proteomes" id="UP000624183"/>
    </source>
</evidence>
<evidence type="ECO:0000313" key="2">
    <source>
        <dbReference type="EMBL" id="GGZ55946.1"/>
    </source>
</evidence>
<comment type="caution">
    <text evidence="2">The sequence shown here is derived from an EMBL/GenBank/DDBJ whole genome shotgun (WGS) entry which is preliminary data.</text>
</comment>
<feature type="transmembrane region" description="Helical" evidence="1">
    <location>
        <begin position="41"/>
        <end position="68"/>
    </location>
</feature>
<name>A0ABQ3BSY4_9ACTN</name>
<organism evidence="2 3">
    <name type="scientific">Streptomyces rubiginosohelvolus</name>
    <dbReference type="NCBI Taxonomy" id="67362"/>
    <lineage>
        <taxon>Bacteria</taxon>
        <taxon>Bacillati</taxon>
        <taxon>Actinomycetota</taxon>
        <taxon>Actinomycetes</taxon>
        <taxon>Kitasatosporales</taxon>
        <taxon>Streptomycetaceae</taxon>
        <taxon>Streptomyces</taxon>
    </lineage>
</organism>
<keyword evidence="3" id="KW-1185">Reference proteome</keyword>
<dbReference type="EMBL" id="BMUW01000005">
    <property type="protein sequence ID" value="GGZ55946.1"/>
    <property type="molecule type" value="Genomic_DNA"/>
</dbReference>
<dbReference type="Proteomes" id="UP000624183">
    <property type="component" value="Unassembled WGS sequence"/>
</dbReference>
<feature type="transmembrane region" description="Helical" evidence="1">
    <location>
        <begin position="80"/>
        <end position="101"/>
    </location>
</feature>
<proteinExistence type="predicted"/>
<keyword evidence="1" id="KW-0812">Transmembrane</keyword>
<protein>
    <recommendedName>
        <fullName evidence="4">Integral membrane protein</fullName>
    </recommendedName>
</protein>
<keyword evidence="1" id="KW-1133">Transmembrane helix</keyword>
<evidence type="ECO:0000256" key="1">
    <source>
        <dbReference type="SAM" id="Phobius"/>
    </source>
</evidence>
<sequence>MSHPPHARTTGTGEDQFMDPRAYDALYRPARMAPPRRRPGVVALSAVLWLLTSLSASWLCFLVGMTALWGAAVGAPVGGLLLRCAVVLCCGAGVFVAVCRAPAVRRMSGDTRSLLLGALACPVPLVLAVAAWFSIG</sequence>
<evidence type="ECO:0008006" key="4">
    <source>
        <dbReference type="Google" id="ProtNLM"/>
    </source>
</evidence>
<gene>
    <name evidence="2" type="ORF">GCM10010328_33390</name>
</gene>
<keyword evidence="1" id="KW-0472">Membrane</keyword>